<accession>A0A1G7CMN8</accession>
<name>A0A1G7CMN8_9FLAO</name>
<evidence type="ECO:0000313" key="1">
    <source>
        <dbReference type="EMBL" id="SDE40674.1"/>
    </source>
</evidence>
<keyword evidence="2" id="KW-1185">Reference proteome</keyword>
<sequence length="185" mass="21363">MAYLEDHKVKFDDLKISLDLKNRNQLRREANGGNSILFTYPPVEEKLYIQKAKELLSNTEFKFIDIAALLVEFIDSDGWNDFKDYYEDFSLTPHIVFNSDDGAIDLMDLIIREILEAENSNLTPVLMRTGSLYGTGIENVNIMEHNSVMGLKQPLIIFYPVKIENDNILFLNFKPASKYRCTIID</sequence>
<reference evidence="1 2" key="1">
    <citation type="submission" date="2016-10" db="EMBL/GenBank/DDBJ databases">
        <authorList>
            <person name="de Groot N.N."/>
        </authorList>
    </citation>
    <scope>NUCLEOTIDE SEQUENCE [LARGE SCALE GENOMIC DNA]</scope>
    <source>
        <strain evidence="1 2">DSM 16195</strain>
    </source>
</reference>
<dbReference type="OrthoDB" id="6398046at2"/>
<evidence type="ECO:0000313" key="2">
    <source>
        <dbReference type="Proteomes" id="UP000199321"/>
    </source>
</evidence>
<gene>
    <name evidence="1" type="ORF">SAMN05421855_101465</name>
</gene>
<dbReference type="Proteomes" id="UP000199321">
    <property type="component" value="Unassembled WGS sequence"/>
</dbReference>
<evidence type="ECO:0008006" key="3">
    <source>
        <dbReference type="Google" id="ProtNLM"/>
    </source>
</evidence>
<organism evidence="1 2">
    <name type="scientific">Ulvibacter litoralis</name>
    <dbReference type="NCBI Taxonomy" id="227084"/>
    <lineage>
        <taxon>Bacteria</taxon>
        <taxon>Pseudomonadati</taxon>
        <taxon>Bacteroidota</taxon>
        <taxon>Flavobacteriia</taxon>
        <taxon>Flavobacteriales</taxon>
        <taxon>Flavobacteriaceae</taxon>
        <taxon>Ulvibacter</taxon>
    </lineage>
</organism>
<protein>
    <recommendedName>
        <fullName evidence="3">DUF1788 domain-containing protein</fullName>
    </recommendedName>
</protein>
<dbReference type="STRING" id="227084.SAMN05421855_101465"/>
<dbReference type="EMBL" id="FNBA01000001">
    <property type="protein sequence ID" value="SDE40674.1"/>
    <property type="molecule type" value="Genomic_DNA"/>
</dbReference>
<dbReference type="AlphaFoldDB" id="A0A1G7CMN8"/>
<proteinExistence type="predicted"/>